<proteinExistence type="predicted"/>
<sequence length="392" mass="44201">MRAGLTNLTIESPTQRYHPKQPLYMMLTQARGDGEHFWEAYDNLVTGGYREGRTPAEGPLPKPEQVLVACWKWAWKGLDPEICSQAPKGWRPEEKRTKQDSTTRGANCDDTQASSTSTPDPESTPSPGTTPPPGTATPVEAPMQESTLKLIDPGFEPKEGPYPQWLRNVTRDCGSYKPGKKGTEETHQQDEVRRRVVPCLVNTSNYWVKYQYIATVYSKDRDIWPGMWSKPMPVVSPRPWAMSCDSANSTCTVSLARRHCQHVPGWKIHCLEHYKGEYDTHGSQVVWKKIKNEWVRAYPPGVGCAKVILGHGMSKRKEVLGKTVPFVVDPTIIIAEGHAFRKSLCEGKETTGYEWLGPNRIYNNGTCHSPEEHWMHCGSGKEKHECTLIKRA</sequence>
<accession>A0A6G0IJJ6</accession>
<keyword evidence="3" id="KW-1185">Reference proteome</keyword>
<organism evidence="2 3">
    <name type="scientific">Larimichthys crocea</name>
    <name type="common">Large yellow croaker</name>
    <name type="synonym">Pseudosciaena crocea</name>
    <dbReference type="NCBI Taxonomy" id="215358"/>
    <lineage>
        <taxon>Eukaryota</taxon>
        <taxon>Metazoa</taxon>
        <taxon>Chordata</taxon>
        <taxon>Craniata</taxon>
        <taxon>Vertebrata</taxon>
        <taxon>Euteleostomi</taxon>
        <taxon>Actinopterygii</taxon>
        <taxon>Neopterygii</taxon>
        <taxon>Teleostei</taxon>
        <taxon>Neoteleostei</taxon>
        <taxon>Acanthomorphata</taxon>
        <taxon>Eupercaria</taxon>
        <taxon>Sciaenidae</taxon>
        <taxon>Larimichthys</taxon>
    </lineage>
</organism>
<dbReference type="EMBL" id="REGW02000009">
    <property type="protein sequence ID" value="KAE8291679.1"/>
    <property type="molecule type" value="Genomic_DNA"/>
</dbReference>
<evidence type="ECO:0000313" key="2">
    <source>
        <dbReference type="EMBL" id="KAE8291679.1"/>
    </source>
</evidence>
<gene>
    <name evidence="2" type="ORF">D5F01_LYC09036</name>
</gene>
<protein>
    <submittedName>
        <fullName evidence="2">Uncharacterized protein</fullName>
    </submittedName>
</protein>
<dbReference type="AlphaFoldDB" id="A0A6G0IJJ6"/>
<dbReference type="Proteomes" id="UP000424527">
    <property type="component" value="Unassembled WGS sequence"/>
</dbReference>
<feature type="compositionally biased region" description="Polar residues" evidence="1">
    <location>
        <begin position="102"/>
        <end position="113"/>
    </location>
</feature>
<name>A0A6G0IJJ6_LARCR</name>
<feature type="compositionally biased region" description="Basic and acidic residues" evidence="1">
    <location>
        <begin position="90"/>
        <end position="101"/>
    </location>
</feature>
<feature type="compositionally biased region" description="Pro residues" evidence="1">
    <location>
        <begin position="122"/>
        <end position="135"/>
    </location>
</feature>
<evidence type="ECO:0000313" key="3">
    <source>
        <dbReference type="Proteomes" id="UP000424527"/>
    </source>
</evidence>
<comment type="caution">
    <text evidence="2">The sequence shown here is derived from an EMBL/GenBank/DDBJ whole genome shotgun (WGS) entry which is preliminary data.</text>
</comment>
<reference evidence="2 3" key="1">
    <citation type="submission" date="2019-07" db="EMBL/GenBank/DDBJ databases">
        <title>Chromosome genome assembly for large yellow croaker.</title>
        <authorList>
            <person name="Xiao S."/>
        </authorList>
    </citation>
    <scope>NUCLEOTIDE SEQUENCE [LARGE SCALE GENOMIC DNA]</scope>
    <source>
        <strain evidence="2">JMULYC20181020</strain>
        <tissue evidence="2">Muscle</tissue>
    </source>
</reference>
<evidence type="ECO:0000256" key="1">
    <source>
        <dbReference type="SAM" id="MobiDB-lite"/>
    </source>
</evidence>
<feature type="region of interest" description="Disordered" evidence="1">
    <location>
        <begin position="83"/>
        <end position="140"/>
    </location>
</feature>